<proteinExistence type="predicted"/>
<dbReference type="Proteomes" id="UP000198859">
    <property type="component" value="Chromosome I"/>
</dbReference>
<evidence type="ECO:0000313" key="1">
    <source>
        <dbReference type="EMBL" id="SDS26625.1"/>
    </source>
</evidence>
<evidence type="ECO:0000313" key="2">
    <source>
        <dbReference type="Proteomes" id="UP000198859"/>
    </source>
</evidence>
<accession>A0A1H1QT92</accession>
<keyword evidence="2" id="KW-1185">Reference proteome</keyword>
<reference evidence="2" key="1">
    <citation type="submission" date="2016-10" db="EMBL/GenBank/DDBJ databases">
        <authorList>
            <person name="Varghese N."/>
            <person name="Submissions S."/>
        </authorList>
    </citation>
    <scope>NUCLEOTIDE SEQUENCE [LARGE SCALE GENOMIC DNA]</scope>
    <source>
        <strain evidence="2">DSM 22127</strain>
    </source>
</reference>
<dbReference type="EMBL" id="LT629757">
    <property type="protein sequence ID" value="SDS26625.1"/>
    <property type="molecule type" value="Genomic_DNA"/>
</dbReference>
<sequence length="119" mass="12606">MSAARVYLALTPRLLRRCHDAGEVPASTDRVVATGDAEDEEYAALQDAADLAAGLLGGRPGRRVVLVAEVGDPRAAVPMRRVVAVHADDADVDPADDDPPELGWWATQEIPDLLALLDA</sequence>
<protein>
    <submittedName>
        <fullName evidence="1">Uncharacterized protein</fullName>
    </submittedName>
</protein>
<organism evidence="1 2">
    <name type="scientific">Nocardioides scoriae</name>
    <dbReference type="NCBI Taxonomy" id="642780"/>
    <lineage>
        <taxon>Bacteria</taxon>
        <taxon>Bacillati</taxon>
        <taxon>Actinomycetota</taxon>
        <taxon>Actinomycetes</taxon>
        <taxon>Propionibacteriales</taxon>
        <taxon>Nocardioidaceae</taxon>
        <taxon>Nocardioides</taxon>
    </lineage>
</organism>
<dbReference type="RefSeq" id="WP_231917099.1">
    <property type="nucleotide sequence ID" value="NZ_LT629757.1"/>
</dbReference>
<dbReference type="STRING" id="642780.SAMN04488570_1497"/>
<dbReference type="Pfam" id="PF21853">
    <property type="entry name" value="DUF6912"/>
    <property type="match status" value="1"/>
</dbReference>
<name>A0A1H1QT92_9ACTN</name>
<dbReference type="AlphaFoldDB" id="A0A1H1QT92"/>
<gene>
    <name evidence="1" type="ORF">SAMN04488570_1497</name>
</gene>
<dbReference type="InterPro" id="IPR054206">
    <property type="entry name" value="DUF6912"/>
</dbReference>